<gene>
    <name evidence="3" type="ORF">CJ030_MR5G009952</name>
</gene>
<evidence type="ECO:0000256" key="1">
    <source>
        <dbReference type="PROSITE-ProRule" id="PRU00221"/>
    </source>
</evidence>
<feature type="compositionally biased region" description="Polar residues" evidence="2">
    <location>
        <begin position="1487"/>
        <end position="1514"/>
    </location>
</feature>
<dbReference type="InterPro" id="IPR015943">
    <property type="entry name" value="WD40/YVTN_repeat-like_dom_sf"/>
</dbReference>
<organism evidence="3 4">
    <name type="scientific">Morella rubra</name>
    <name type="common">Chinese bayberry</name>
    <dbReference type="NCBI Taxonomy" id="262757"/>
    <lineage>
        <taxon>Eukaryota</taxon>
        <taxon>Viridiplantae</taxon>
        <taxon>Streptophyta</taxon>
        <taxon>Embryophyta</taxon>
        <taxon>Tracheophyta</taxon>
        <taxon>Spermatophyta</taxon>
        <taxon>Magnoliopsida</taxon>
        <taxon>eudicotyledons</taxon>
        <taxon>Gunneridae</taxon>
        <taxon>Pentapetalae</taxon>
        <taxon>rosids</taxon>
        <taxon>fabids</taxon>
        <taxon>Fagales</taxon>
        <taxon>Myricaceae</taxon>
        <taxon>Morella</taxon>
    </lineage>
</organism>
<dbReference type="SMART" id="SM00320">
    <property type="entry name" value="WD40"/>
    <property type="match status" value="4"/>
</dbReference>
<dbReference type="Pfam" id="PF00400">
    <property type="entry name" value="WD40"/>
    <property type="match status" value="1"/>
</dbReference>
<dbReference type="InterPro" id="IPR001680">
    <property type="entry name" value="WD40_rpt"/>
</dbReference>
<dbReference type="SUPFAM" id="SSF50978">
    <property type="entry name" value="WD40 repeat-like"/>
    <property type="match status" value="1"/>
</dbReference>
<protein>
    <submittedName>
        <fullName evidence="3">Uncharacterized protein</fullName>
    </submittedName>
</protein>
<feature type="compositionally biased region" description="Polar residues" evidence="2">
    <location>
        <begin position="1552"/>
        <end position="1570"/>
    </location>
</feature>
<evidence type="ECO:0000256" key="2">
    <source>
        <dbReference type="SAM" id="MobiDB-lite"/>
    </source>
</evidence>
<evidence type="ECO:0000313" key="3">
    <source>
        <dbReference type="EMBL" id="KAB1214958.1"/>
    </source>
</evidence>
<proteinExistence type="predicted"/>
<name>A0A6A1VTT1_9ROSI</name>
<feature type="region of interest" description="Disordered" evidence="2">
    <location>
        <begin position="1487"/>
        <end position="1570"/>
    </location>
</feature>
<sequence length="1570" mass="169906">MLRLRAFRPTNDKIIKIQLHPTHPWLVTADASDHVSVWNWEHRQLIYELKAGGVDERRLVGVKLEKLAEGESGMQSYASYQDPKGKPTEAMRGGSMEFLSRSAGGDGPLVAFGGSDGIIRVLSMITWKLVRRYTGGHKGSISCLMTFMASSGEALLVSGATDGLLILWSADHGQDSRELVPKLSLKAHDGGVVAVELSRVIGGAPQLITIGADKTLAIWDTISFKELRRIKPVPKLACHSVASWCHPRAPNLDILTCVKDSHIWAIEHPTYSALTRPLCELSSLVPPQVLAPNKKLRVYCMVAHPLQPHLVATGTNIGIIVSEFDPRSLPAVAPLPTPSGSREHSAVYVVERELKLLNFQLSNTANPSLGNNSSLSETGRFKGDMFEPLPVKQVKKHISTPVPHDSYSVLSVSSSGKYLAIVWPDIPYFSIYKVLGLHGGALLGVAYRTSRRISPVAATAISTIQSMPLSGFGSTGLSSFTTFDDGYSSHRSSAEAAAQNFQLYSWETFQPVGVLLPQPEWTAWDQTVEYCAFVYQQYIVISSLRPQYRYLGDVAIPYATGAVWHRRQLFVATPTTIECVFVDAGVAPIDIETRKIKEEMKMKEAQVRAVAEHGELALITVEGPQSVAQERVSLRPPMLQVVRLASFQHAPSVPPFLTLPKQSKVEGDDPAVMKEMEDRKVHEIAVGGGGVSVAVTRFPTEQKRPVGPLVVVGVRDGVLWLIDRLGREHHDDLAQFMLGMGYATEALHLPGISKRLEFDLAMQSNDLKRALQCLLIMSNSRDIGQDTTGLGLNDILSLTAKKENVVEAVQGIVKFAKEFLDLIDAADATAQVEIAREALKRLAAAGSVKGAFQGHELRGLALRLANHGELTRLSVLGLHGGALLGVAYRTSRRISPVAATAISTIQSMPLSGWETFQPVGVLLPQPEWTAWDQTVEYCAFVYQQYIVISSLRPQYRYLGDVAIPYATGAVWHRRQLFVATPTTIECVFVDAGVAPIDIETRKIKEEMKMKEAQVRAVAEHGELALITVEGPQSVAQERVSLRPPMLQVVRLASFQHAPSVPPFLTLPKQSKVEGDDPAVMKEMEDRKVHEIAVGGGGVSVAVTRFPTEQKRPVGPLVVVGVRDGVLWLIDRYMCAHALSLSHPGIRCRCLAAYGDAVSAVKWASRLGREHHDDLAQFMLGMGYATEALHLPGISKRLEFDLAMQSNDLKRALQCLLIMSNSRDIGQDTTGLGLNDILSLTAKKENVVEAVQGIVKFAKEFLDLIDAADATAQVEIAREALKRLAAAGSVKGAFQGHELRGLALRLANHGELTRLSGLVNNLISVGLGREAAFSAAVLGDNALMEKAWQETGMLAEAVLHAHAHGRPTLKNLVQAWNKMLQKEVEHTPSTKTDAAAAFLASLEEPKLTSLAEAGKKLPIEILPPGVTSLSLSISVKKLVPGNQHSQQESGQQLLLEAPPAPRPVSAPLQSESTTAPVSALLQLETTMSSVSAPLQSESTPVSMSASLQSESSGHVSDSKAPGAAVSDPDSVASGESIEAASILTKAESPPQVPESQETNVPTSVPTSDPLA</sequence>
<dbReference type="Proteomes" id="UP000516437">
    <property type="component" value="Chromosome 5"/>
</dbReference>
<accession>A0A6A1VTT1</accession>
<dbReference type="InterPro" id="IPR053290">
    <property type="entry name" value="TSET_complex_member"/>
</dbReference>
<dbReference type="OrthoDB" id="509637at2759"/>
<dbReference type="PROSITE" id="PS50082">
    <property type="entry name" value="WD_REPEATS_2"/>
    <property type="match status" value="1"/>
</dbReference>
<dbReference type="PANTHER" id="PTHR45521">
    <property type="entry name" value="TSET COMPLEX MEMBER TSTF"/>
    <property type="match status" value="1"/>
</dbReference>
<feature type="repeat" description="WD" evidence="1">
    <location>
        <begin position="185"/>
        <end position="229"/>
    </location>
</feature>
<evidence type="ECO:0000313" key="4">
    <source>
        <dbReference type="Proteomes" id="UP000516437"/>
    </source>
</evidence>
<dbReference type="Gene3D" id="1.25.40.470">
    <property type="match status" value="2"/>
</dbReference>
<dbReference type="InterPro" id="IPR036322">
    <property type="entry name" value="WD40_repeat_dom_sf"/>
</dbReference>
<keyword evidence="4" id="KW-1185">Reference proteome</keyword>
<keyword evidence="1" id="KW-0853">WD repeat</keyword>
<dbReference type="PANTHER" id="PTHR45521:SF2">
    <property type="entry name" value="TRANSDUCIN_WD40 REPEAT-LIKE SUPERFAMILY PROTEIN"/>
    <property type="match status" value="1"/>
</dbReference>
<dbReference type="Gene3D" id="2.130.10.10">
    <property type="entry name" value="YVTN repeat-like/Quinoprotein amine dehydrogenase"/>
    <property type="match status" value="1"/>
</dbReference>
<reference evidence="3 4" key="1">
    <citation type="journal article" date="2019" name="Plant Biotechnol. J.">
        <title>The red bayberry genome and genetic basis of sex determination.</title>
        <authorList>
            <person name="Jia H.M."/>
            <person name="Jia H.J."/>
            <person name="Cai Q.L."/>
            <person name="Wang Y."/>
            <person name="Zhao H.B."/>
            <person name="Yang W.F."/>
            <person name="Wang G.Y."/>
            <person name="Li Y.H."/>
            <person name="Zhan D.L."/>
            <person name="Shen Y.T."/>
            <person name="Niu Q.F."/>
            <person name="Chang L."/>
            <person name="Qiu J."/>
            <person name="Zhao L."/>
            <person name="Xie H.B."/>
            <person name="Fu W.Y."/>
            <person name="Jin J."/>
            <person name="Li X.W."/>
            <person name="Jiao Y."/>
            <person name="Zhou C.C."/>
            <person name="Tu T."/>
            <person name="Chai C.Y."/>
            <person name="Gao J.L."/>
            <person name="Fan L.J."/>
            <person name="van de Weg E."/>
            <person name="Wang J.Y."/>
            <person name="Gao Z.S."/>
        </authorList>
    </citation>
    <scope>NUCLEOTIDE SEQUENCE [LARGE SCALE GENOMIC DNA]</scope>
    <source>
        <tissue evidence="3">Leaves</tissue>
    </source>
</reference>
<dbReference type="EMBL" id="RXIC02000023">
    <property type="protein sequence ID" value="KAB1214958.1"/>
    <property type="molecule type" value="Genomic_DNA"/>
</dbReference>
<comment type="caution">
    <text evidence="3">The sequence shown here is derived from an EMBL/GenBank/DDBJ whole genome shotgun (WGS) entry which is preliminary data.</text>
</comment>